<reference evidence="2 3" key="1">
    <citation type="submission" date="2019-11" db="EMBL/GenBank/DDBJ databases">
        <title>Whole genome sequence of Oryza granulata.</title>
        <authorList>
            <person name="Li W."/>
        </authorList>
    </citation>
    <scope>NUCLEOTIDE SEQUENCE [LARGE SCALE GENOMIC DNA]</scope>
    <source>
        <strain evidence="3">cv. Menghai</strain>
        <tissue evidence="2">Leaf</tissue>
    </source>
</reference>
<gene>
    <name evidence="2" type="ORF">E2562_037235</name>
</gene>
<keyword evidence="3" id="KW-1185">Reference proteome</keyword>
<proteinExistence type="predicted"/>
<dbReference type="EMBL" id="SPHZ02000003">
    <property type="protein sequence ID" value="KAF0928021.1"/>
    <property type="molecule type" value="Genomic_DNA"/>
</dbReference>
<comment type="caution">
    <text evidence="2">The sequence shown here is derived from an EMBL/GenBank/DDBJ whole genome shotgun (WGS) entry which is preliminary data.</text>
</comment>
<feature type="region of interest" description="Disordered" evidence="1">
    <location>
        <begin position="1"/>
        <end position="31"/>
    </location>
</feature>
<accession>A0A6G1ETS2</accession>
<evidence type="ECO:0000313" key="2">
    <source>
        <dbReference type="EMBL" id="KAF0928021.1"/>
    </source>
</evidence>
<protein>
    <submittedName>
        <fullName evidence="2">Uncharacterized protein</fullName>
    </submittedName>
</protein>
<organism evidence="2 3">
    <name type="scientific">Oryza meyeriana var. granulata</name>
    <dbReference type="NCBI Taxonomy" id="110450"/>
    <lineage>
        <taxon>Eukaryota</taxon>
        <taxon>Viridiplantae</taxon>
        <taxon>Streptophyta</taxon>
        <taxon>Embryophyta</taxon>
        <taxon>Tracheophyta</taxon>
        <taxon>Spermatophyta</taxon>
        <taxon>Magnoliopsida</taxon>
        <taxon>Liliopsida</taxon>
        <taxon>Poales</taxon>
        <taxon>Poaceae</taxon>
        <taxon>BOP clade</taxon>
        <taxon>Oryzoideae</taxon>
        <taxon>Oryzeae</taxon>
        <taxon>Oryzinae</taxon>
        <taxon>Oryza</taxon>
        <taxon>Oryza meyeriana</taxon>
    </lineage>
</organism>
<sequence>MAAADRRSTAAAHRLALPISNESRDDGSSDEEYDCDLVVMQLFQTVARKEASPARGEGSAGVRELGRAIWRRWRWVQERGRSSRDTDEESLCCCCSGSESDLES</sequence>
<evidence type="ECO:0000313" key="3">
    <source>
        <dbReference type="Proteomes" id="UP000479710"/>
    </source>
</evidence>
<dbReference type="Proteomes" id="UP000479710">
    <property type="component" value="Unassembled WGS sequence"/>
</dbReference>
<feature type="region of interest" description="Disordered" evidence="1">
    <location>
        <begin position="78"/>
        <end position="104"/>
    </location>
</feature>
<evidence type="ECO:0000256" key="1">
    <source>
        <dbReference type="SAM" id="MobiDB-lite"/>
    </source>
</evidence>
<name>A0A6G1ETS2_9ORYZ</name>
<dbReference type="AlphaFoldDB" id="A0A6G1ETS2"/>